<dbReference type="InParanoid" id="K1XAQ1"/>
<dbReference type="SUPFAM" id="SSF54556">
    <property type="entry name" value="Chitinase insertion domain"/>
    <property type="match status" value="1"/>
</dbReference>
<evidence type="ECO:0000313" key="13">
    <source>
        <dbReference type="Proteomes" id="UP000006753"/>
    </source>
</evidence>
<keyword evidence="6" id="KW-0119">Carbohydrate metabolism</keyword>
<dbReference type="InterPro" id="IPR029070">
    <property type="entry name" value="Chitinase_insertion_sf"/>
</dbReference>
<keyword evidence="8" id="KW-0624">Polysaccharide degradation</keyword>
<comment type="similarity">
    <text evidence="2">Belongs to the glycosyl hydrolase 18 family. Chitinase class V subfamily.</text>
</comment>
<feature type="signal peptide" evidence="10">
    <location>
        <begin position="1"/>
        <end position="18"/>
    </location>
</feature>
<evidence type="ECO:0000256" key="6">
    <source>
        <dbReference type="ARBA" id="ARBA00023277"/>
    </source>
</evidence>
<accession>K1XAQ1</accession>
<dbReference type="STRING" id="1072389.K1XAQ1"/>
<dbReference type="InterPro" id="IPR050314">
    <property type="entry name" value="Glycosyl_Hydrlase_18"/>
</dbReference>
<evidence type="ECO:0000256" key="9">
    <source>
        <dbReference type="RuleBase" id="RU000489"/>
    </source>
</evidence>
<dbReference type="PROSITE" id="PS51910">
    <property type="entry name" value="GH18_2"/>
    <property type="match status" value="1"/>
</dbReference>
<dbReference type="GO" id="GO:0005576">
    <property type="term" value="C:extracellular region"/>
    <property type="evidence" value="ECO:0007669"/>
    <property type="project" value="TreeGrafter"/>
</dbReference>
<dbReference type="Gene3D" id="3.10.50.10">
    <property type="match status" value="1"/>
</dbReference>
<evidence type="ECO:0000256" key="10">
    <source>
        <dbReference type="SAM" id="SignalP"/>
    </source>
</evidence>
<dbReference type="InterPro" id="IPR001579">
    <property type="entry name" value="Glyco_hydro_18_chit_AS"/>
</dbReference>
<keyword evidence="7 9" id="KW-0326">Glycosidase</keyword>
<reference evidence="12 13" key="1">
    <citation type="journal article" date="2012" name="BMC Genomics">
        <title>Sequencing the genome of Marssonina brunnea reveals fungus-poplar co-evolution.</title>
        <authorList>
            <person name="Zhu S."/>
            <person name="Cao Y.-Z."/>
            <person name="Jiang C."/>
            <person name="Tan B.-Y."/>
            <person name="Wang Z."/>
            <person name="Feng S."/>
            <person name="Zhang L."/>
            <person name="Su X.-H."/>
            <person name="Brejova B."/>
            <person name="Vinar T."/>
            <person name="Xu M."/>
            <person name="Wang M.-X."/>
            <person name="Zhang S.-G."/>
            <person name="Huang M.-R."/>
            <person name="Wu R."/>
            <person name="Zhou Y."/>
        </authorList>
    </citation>
    <scope>NUCLEOTIDE SEQUENCE [LARGE SCALE GENOMIC DNA]</scope>
    <source>
        <strain evidence="12 13">MB_m1</strain>
    </source>
</reference>
<evidence type="ECO:0000313" key="12">
    <source>
        <dbReference type="EMBL" id="EKD17798.1"/>
    </source>
</evidence>
<dbReference type="InterPro" id="IPR017853">
    <property type="entry name" value="GH"/>
</dbReference>
<dbReference type="Pfam" id="PF00704">
    <property type="entry name" value="Glyco_hydro_18"/>
    <property type="match status" value="1"/>
</dbReference>
<dbReference type="OrthoDB" id="76388at2759"/>
<keyword evidence="10" id="KW-0732">Signal</keyword>
<sequence length="432" mass="47479">MHCSTLFSLLSLCAGAFASPSVVSHGPYQRNAHRNIHRRGNYREHYKTSPKPSDGMRAVGYFGNWVRLFDTSKSLVVDTRYLSDEWADIQKTYDGDVASNSTDLFGSLKQLYLLKKKNRSLKTLLAIAGATYSVNMSPVLRSPKLRAKFVTSSIKLMTDLGFDGLDMDYEYVANATEAVDMVTLLGDLRAAMDAIPTNTTSDASPFLLTYASPAGPNKYKLLDFKGMDQYLDFWNYMGFDYAGAWDKISGHMSNVYEDESNKAATPFNTTSAIDYYIANGATPHKINLGSPLYARAFANTAGPGTPFNGTGAASSFGEAGIFDTKHLPLAGSNATVTNMREVGAAYSYDAGRRYMLSFDTPTVARVKAEYVIEKGLGGMMWWEVSMDRKGPESLVRTTVESFGGVGALEGSRNRLAYPMSRFENLRRGMPGQ</sequence>
<dbReference type="PANTHER" id="PTHR11177">
    <property type="entry name" value="CHITINASE"/>
    <property type="match status" value="1"/>
</dbReference>
<dbReference type="EC" id="3.2.1.14" evidence="3"/>
<keyword evidence="13" id="KW-1185">Reference proteome</keyword>
<feature type="chain" id="PRO_5003853280" description="chitinase" evidence="10">
    <location>
        <begin position="19"/>
        <end position="432"/>
    </location>
</feature>
<evidence type="ECO:0000256" key="5">
    <source>
        <dbReference type="ARBA" id="ARBA00023024"/>
    </source>
</evidence>
<dbReference type="SMART" id="SM00636">
    <property type="entry name" value="Glyco_18"/>
    <property type="match status" value="1"/>
</dbReference>
<name>K1XAQ1_MARBU</name>
<evidence type="ECO:0000256" key="2">
    <source>
        <dbReference type="ARBA" id="ARBA00008682"/>
    </source>
</evidence>
<dbReference type="GO" id="GO:0006032">
    <property type="term" value="P:chitin catabolic process"/>
    <property type="evidence" value="ECO:0007669"/>
    <property type="project" value="UniProtKB-KW"/>
</dbReference>
<dbReference type="InterPro" id="IPR001223">
    <property type="entry name" value="Glyco_hydro18_cat"/>
</dbReference>
<keyword evidence="5" id="KW-0146">Chitin degradation</keyword>
<gene>
    <name evidence="12" type="ORF">MBM_04167</name>
</gene>
<evidence type="ECO:0000256" key="1">
    <source>
        <dbReference type="ARBA" id="ARBA00000822"/>
    </source>
</evidence>
<dbReference type="GO" id="GO:0000272">
    <property type="term" value="P:polysaccharide catabolic process"/>
    <property type="evidence" value="ECO:0007669"/>
    <property type="project" value="UniProtKB-KW"/>
</dbReference>
<dbReference type="OMA" id="QCPRGAQ"/>
<evidence type="ECO:0000256" key="7">
    <source>
        <dbReference type="ARBA" id="ARBA00023295"/>
    </source>
</evidence>
<dbReference type="Proteomes" id="UP000006753">
    <property type="component" value="Unassembled WGS sequence"/>
</dbReference>
<evidence type="ECO:0000256" key="3">
    <source>
        <dbReference type="ARBA" id="ARBA00012729"/>
    </source>
</evidence>
<dbReference type="EMBL" id="JH921435">
    <property type="protein sequence ID" value="EKD17798.1"/>
    <property type="molecule type" value="Genomic_DNA"/>
</dbReference>
<protein>
    <recommendedName>
        <fullName evidence="3">chitinase</fullName>
        <ecNumber evidence="3">3.2.1.14</ecNumber>
    </recommendedName>
</protein>
<dbReference type="AlphaFoldDB" id="K1XAQ1"/>
<feature type="domain" description="GH18" evidence="11">
    <location>
        <begin position="56"/>
        <end position="405"/>
    </location>
</feature>
<dbReference type="SUPFAM" id="SSF51445">
    <property type="entry name" value="(Trans)glycosidases"/>
    <property type="match status" value="1"/>
</dbReference>
<dbReference type="InterPro" id="IPR011583">
    <property type="entry name" value="Chitinase_II/V-like_cat"/>
</dbReference>
<dbReference type="KEGG" id="mbe:MBM_04167"/>
<evidence type="ECO:0000256" key="4">
    <source>
        <dbReference type="ARBA" id="ARBA00022801"/>
    </source>
</evidence>
<organism evidence="12 13">
    <name type="scientific">Marssonina brunnea f. sp. multigermtubi (strain MB_m1)</name>
    <name type="common">Marssonina leaf spot fungus</name>
    <dbReference type="NCBI Taxonomy" id="1072389"/>
    <lineage>
        <taxon>Eukaryota</taxon>
        <taxon>Fungi</taxon>
        <taxon>Dikarya</taxon>
        <taxon>Ascomycota</taxon>
        <taxon>Pezizomycotina</taxon>
        <taxon>Leotiomycetes</taxon>
        <taxon>Helotiales</taxon>
        <taxon>Drepanopezizaceae</taxon>
        <taxon>Drepanopeziza</taxon>
    </lineage>
</organism>
<dbReference type="GO" id="GO:0008061">
    <property type="term" value="F:chitin binding"/>
    <property type="evidence" value="ECO:0007669"/>
    <property type="project" value="InterPro"/>
</dbReference>
<evidence type="ECO:0000256" key="8">
    <source>
        <dbReference type="ARBA" id="ARBA00023326"/>
    </source>
</evidence>
<comment type="catalytic activity">
    <reaction evidence="1">
        <text>Random endo-hydrolysis of N-acetyl-beta-D-glucosaminide (1-&gt;4)-beta-linkages in chitin and chitodextrins.</text>
        <dbReference type="EC" id="3.2.1.14"/>
    </reaction>
</comment>
<dbReference type="GO" id="GO:0008843">
    <property type="term" value="F:endochitinase activity"/>
    <property type="evidence" value="ECO:0007669"/>
    <property type="project" value="UniProtKB-EC"/>
</dbReference>
<proteinExistence type="inferred from homology"/>
<dbReference type="FunCoup" id="K1XAQ1">
    <property type="interactions" value="546"/>
</dbReference>
<dbReference type="Gene3D" id="3.20.20.80">
    <property type="entry name" value="Glycosidases"/>
    <property type="match status" value="1"/>
</dbReference>
<dbReference type="PROSITE" id="PS01095">
    <property type="entry name" value="GH18_1"/>
    <property type="match status" value="1"/>
</dbReference>
<evidence type="ECO:0000259" key="11">
    <source>
        <dbReference type="PROSITE" id="PS51910"/>
    </source>
</evidence>
<dbReference type="eggNOG" id="KOG2806">
    <property type="taxonomic scope" value="Eukaryota"/>
</dbReference>
<dbReference type="HOGENOM" id="CLU_002833_1_3_1"/>
<dbReference type="PANTHER" id="PTHR11177:SF317">
    <property type="entry name" value="CHITINASE 12-RELATED"/>
    <property type="match status" value="1"/>
</dbReference>
<keyword evidence="4 9" id="KW-0378">Hydrolase</keyword>